<accession>A0A4P7ID25</accession>
<reference evidence="8 9" key="1">
    <citation type="submission" date="2019-03" db="EMBL/GenBank/DDBJ databases">
        <title>Three New Species of Nocardioides, Nocardioides euryhalodurans sp. nov., Nocardioides seonyuensis sp. nov. and Nocardioides eburneoflavus sp. nov. Iolated from Soil.</title>
        <authorList>
            <person name="Roh S.G."/>
            <person name="Lee C."/>
            <person name="Kim M.-K."/>
            <person name="Kim S.B."/>
        </authorList>
    </citation>
    <scope>NUCLEOTIDE SEQUENCE [LARGE SCALE GENOMIC DNA]</scope>
    <source>
        <strain evidence="8 9">MMS17-SY207-3</strain>
    </source>
</reference>
<dbReference type="RefSeq" id="WP_135267013.1">
    <property type="nucleotide sequence ID" value="NZ_CP038436.1"/>
</dbReference>
<dbReference type="Gene3D" id="3.40.390.10">
    <property type="entry name" value="Collagenase (Catalytic Domain)"/>
    <property type="match status" value="1"/>
</dbReference>
<evidence type="ECO:0000256" key="5">
    <source>
        <dbReference type="SAM" id="MobiDB-lite"/>
    </source>
</evidence>
<dbReference type="InterPro" id="IPR024079">
    <property type="entry name" value="MetalloPept_cat_dom_sf"/>
</dbReference>
<keyword evidence="6" id="KW-0732">Signal</keyword>
<dbReference type="SUPFAM" id="SSF55486">
    <property type="entry name" value="Metalloproteases ('zincins'), catalytic domain"/>
    <property type="match status" value="1"/>
</dbReference>
<evidence type="ECO:0000256" key="1">
    <source>
        <dbReference type="ARBA" id="ARBA00022670"/>
    </source>
</evidence>
<dbReference type="GO" id="GO:0006508">
    <property type="term" value="P:proteolysis"/>
    <property type="evidence" value="ECO:0007669"/>
    <property type="project" value="UniProtKB-KW"/>
</dbReference>
<evidence type="ECO:0000256" key="6">
    <source>
        <dbReference type="SAM" id="SignalP"/>
    </source>
</evidence>
<dbReference type="GO" id="GO:0008270">
    <property type="term" value="F:zinc ion binding"/>
    <property type="evidence" value="ECO:0007669"/>
    <property type="project" value="InterPro"/>
</dbReference>
<dbReference type="Proteomes" id="UP000294853">
    <property type="component" value="Chromosome"/>
</dbReference>
<evidence type="ECO:0000256" key="4">
    <source>
        <dbReference type="ARBA" id="ARBA00022833"/>
    </source>
</evidence>
<evidence type="ECO:0000313" key="9">
    <source>
        <dbReference type="Proteomes" id="UP000294853"/>
    </source>
</evidence>
<dbReference type="AlphaFoldDB" id="A0A4P7ID25"/>
<proteinExistence type="predicted"/>
<dbReference type="GO" id="GO:0004222">
    <property type="term" value="F:metalloendopeptidase activity"/>
    <property type="evidence" value="ECO:0007669"/>
    <property type="project" value="InterPro"/>
</dbReference>
<dbReference type="Pfam" id="PF00413">
    <property type="entry name" value="Peptidase_M10"/>
    <property type="match status" value="1"/>
</dbReference>
<keyword evidence="3" id="KW-0378">Hydrolase</keyword>
<feature type="domain" description="Peptidase metallopeptidase" evidence="7">
    <location>
        <begin position="208"/>
        <end position="370"/>
    </location>
</feature>
<protein>
    <submittedName>
        <fullName evidence="8">Matrixin family metalloprotease</fullName>
    </submittedName>
</protein>
<feature type="compositionally biased region" description="Low complexity" evidence="5">
    <location>
        <begin position="150"/>
        <end position="170"/>
    </location>
</feature>
<evidence type="ECO:0000313" key="8">
    <source>
        <dbReference type="EMBL" id="QBX55045.1"/>
    </source>
</evidence>
<dbReference type="EMBL" id="CP038436">
    <property type="protein sequence ID" value="QBX55045.1"/>
    <property type="molecule type" value="Genomic_DNA"/>
</dbReference>
<name>A0A4P7ID25_9ACTN</name>
<dbReference type="OrthoDB" id="4297752at2"/>
<keyword evidence="8" id="KW-0482">Metalloprotease</keyword>
<keyword evidence="9" id="KW-1185">Reference proteome</keyword>
<dbReference type="GO" id="GO:0031012">
    <property type="term" value="C:extracellular matrix"/>
    <property type="evidence" value="ECO:0007669"/>
    <property type="project" value="InterPro"/>
</dbReference>
<organism evidence="8 9">
    <name type="scientific">Nocardioides seonyuensis</name>
    <dbReference type="NCBI Taxonomy" id="2518371"/>
    <lineage>
        <taxon>Bacteria</taxon>
        <taxon>Bacillati</taxon>
        <taxon>Actinomycetota</taxon>
        <taxon>Actinomycetes</taxon>
        <taxon>Propionibacteriales</taxon>
        <taxon>Nocardioidaceae</taxon>
        <taxon>Nocardioides</taxon>
    </lineage>
</organism>
<dbReference type="InterPro" id="IPR001818">
    <property type="entry name" value="Pept_M10_metallopeptidase"/>
</dbReference>
<keyword evidence="1 8" id="KW-0645">Protease</keyword>
<gene>
    <name evidence="8" type="ORF">EXE58_05975</name>
</gene>
<dbReference type="KEGG" id="nsn:EXE58_05975"/>
<sequence length="403" mass="41817">MKTSHRLATSLAAAAAVAAAVVAPATGEASYSSTSQAQAASVESAMSSAAGTRTLTKRRLSIRTSGMVTVGDELLVTGRTSLRRALVRLQVNQSGRWRRIDRTRTSAHGTFRTSEVVTREGEHRFRVVVSPRRGHDATASFRVSAVPRATGPTGWPTEEPTALPTATPVATWTPVPTTTPTPTAPPVPVPTSGAGNAADWSYITGGTEAIAWNSCSVITWGYSPAGEYAGARDDWARAFDLVAQRSGLSFEYAGTDGAIDVSWSDAAAQPRLAGSVVGFGGPSYRYIDPDANDGVSMLITGGRVVLDRESPLSPGHATTGGAAWGQVMVHELMHAVGLGHAAGREQIMYPSTGALFLGAGDHTGLYNVGSSRGCLSSSQYADPAPGAEGGGEVLVHDRLGDLS</sequence>
<feature type="chain" id="PRO_5038624130" evidence="6">
    <location>
        <begin position="26"/>
        <end position="403"/>
    </location>
</feature>
<keyword evidence="2" id="KW-0479">Metal-binding</keyword>
<feature type="signal peptide" evidence="6">
    <location>
        <begin position="1"/>
        <end position="25"/>
    </location>
</feature>
<feature type="region of interest" description="Disordered" evidence="5">
    <location>
        <begin position="147"/>
        <end position="170"/>
    </location>
</feature>
<evidence type="ECO:0000256" key="3">
    <source>
        <dbReference type="ARBA" id="ARBA00022801"/>
    </source>
</evidence>
<dbReference type="SMART" id="SM00235">
    <property type="entry name" value="ZnMc"/>
    <property type="match status" value="1"/>
</dbReference>
<keyword evidence="4" id="KW-0862">Zinc</keyword>
<evidence type="ECO:0000259" key="7">
    <source>
        <dbReference type="SMART" id="SM00235"/>
    </source>
</evidence>
<dbReference type="InterPro" id="IPR006026">
    <property type="entry name" value="Peptidase_Metallo"/>
</dbReference>
<evidence type="ECO:0000256" key="2">
    <source>
        <dbReference type="ARBA" id="ARBA00022723"/>
    </source>
</evidence>